<evidence type="ECO:0000313" key="1">
    <source>
        <dbReference type="EMBL" id="NAR74305.1"/>
    </source>
</evidence>
<reference evidence="1 2" key="1">
    <citation type="submission" date="2019-12" db="EMBL/GenBank/DDBJ databases">
        <title>Acinetobacter haemolyticus comparative genomics.</title>
        <authorList>
            <person name="Castro-Jaimes S."/>
            <person name="Bello-Lopez E."/>
            <person name="Velazquez-Acosta C."/>
            <person name="Volkow-Fernandez P."/>
            <person name="Lozano-Zarain P."/>
            <person name="Castillo Ramirez S."/>
            <person name="Cevallos M.A."/>
        </authorList>
    </citation>
    <scope>NUCLEOTIDE SEQUENCE [LARGE SCALE GENOMIC DNA]</scope>
    <source>
        <strain evidence="1 2">AN10</strain>
    </source>
</reference>
<gene>
    <name evidence="1" type="ORF">GPS52_12545</name>
</gene>
<sequence>MLSQIMTSETCVHCGACCAHYRVSFYWAEAEVMPSEMIEPLTAVYLCMKGTNQTQVRCIALEGVVGQQVSCSIYAVRSSTCREVQVGDDHCNKARLAHNMIPLIQIEEQDAANNEDYDQVG</sequence>
<dbReference type="EMBL" id="WTTO01000041">
    <property type="protein sequence ID" value="NAR74305.1"/>
    <property type="molecule type" value="Genomic_DNA"/>
</dbReference>
<dbReference type="InterPro" id="IPR005358">
    <property type="entry name" value="Puta_zinc/iron-chelating_dom"/>
</dbReference>
<evidence type="ECO:0000313" key="2">
    <source>
        <dbReference type="Proteomes" id="UP000451048"/>
    </source>
</evidence>
<dbReference type="KEGG" id="ahl:AHTJS_00785"/>
<dbReference type="AlphaFoldDB" id="A0A1L6KJ39"/>
<accession>A0A1L6KJ39</accession>
<dbReference type="OrthoDB" id="196483at2"/>
<comment type="caution">
    <text evidence="1">The sequence shown here is derived from an EMBL/GenBank/DDBJ whole genome shotgun (WGS) entry which is preliminary data.</text>
</comment>
<proteinExistence type="predicted"/>
<dbReference type="Pfam" id="PF03692">
    <property type="entry name" value="CxxCxxCC"/>
    <property type="match status" value="1"/>
</dbReference>
<dbReference type="Proteomes" id="UP000451048">
    <property type="component" value="Unassembled WGS sequence"/>
</dbReference>
<protein>
    <submittedName>
        <fullName evidence="1">YkgJ family cysteine cluster protein</fullName>
    </submittedName>
</protein>
<name>A0A1L6KJ39_ACIHA</name>
<organism evidence="1 2">
    <name type="scientific">Acinetobacter haemolyticus</name>
    <dbReference type="NCBI Taxonomy" id="29430"/>
    <lineage>
        <taxon>Bacteria</taxon>
        <taxon>Pseudomonadati</taxon>
        <taxon>Pseudomonadota</taxon>
        <taxon>Gammaproteobacteria</taxon>
        <taxon>Moraxellales</taxon>
        <taxon>Moraxellaceae</taxon>
        <taxon>Acinetobacter</taxon>
    </lineage>
</organism>
<dbReference type="RefSeq" id="WP_075314419.1">
    <property type="nucleotide sequence ID" value="NZ_CP018260.1"/>
</dbReference>